<gene>
    <name evidence="4" type="ORF">ACAT0790_LOCUS68470</name>
</gene>
<evidence type="ECO:0000259" key="3">
    <source>
        <dbReference type="SMART" id="SM00645"/>
    </source>
</evidence>
<dbReference type="Pfam" id="PF00112">
    <property type="entry name" value="Peptidase_C1"/>
    <property type="match status" value="1"/>
</dbReference>
<protein>
    <recommendedName>
        <fullName evidence="3">Peptidase C1A papain C-terminal domain-containing protein</fullName>
    </recommendedName>
</protein>
<dbReference type="GO" id="GO:0008234">
    <property type="term" value="F:cysteine-type peptidase activity"/>
    <property type="evidence" value="ECO:0007669"/>
    <property type="project" value="InterPro"/>
</dbReference>
<proteinExistence type="inferred from homology"/>
<dbReference type="PANTHER" id="PTHR12411">
    <property type="entry name" value="CYSTEINE PROTEASE FAMILY C1-RELATED"/>
    <property type="match status" value="1"/>
</dbReference>
<dbReference type="InterPro" id="IPR013128">
    <property type="entry name" value="Peptidase_C1A"/>
</dbReference>
<dbReference type="InterPro" id="IPR000668">
    <property type="entry name" value="Peptidase_C1A_C"/>
</dbReference>
<accession>A0A7S1SDI8</accession>
<evidence type="ECO:0000313" key="4">
    <source>
        <dbReference type="EMBL" id="CAD9191695.1"/>
    </source>
</evidence>
<dbReference type="InterPro" id="IPR039417">
    <property type="entry name" value="Peptidase_C1A_papain-like"/>
</dbReference>
<dbReference type="CDD" id="cd02248">
    <property type="entry name" value="Peptidase_C1A"/>
    <property type="match status" value="1"/>
</dbReference>
<dbReference type="EMBL" id="HBGE01114744">
    <property type="protein sequence ID" value="CAD9191695.1"/>
    <property type="molecule type" value="Transcribed_RNA"/>
</dbReference>
<reference evidence="4" key="1">
    <citation type="submission" date="2021-01" db="EMBL/GenBank/DDBJ databases">
        <authorList>
            <person name="Corre E."/>
            <person name="Pelletier E."/>
            <person name="Niang G."/>
            <person name="Scheremetjew M."/>
            <person name="Finn R."/>
            <person name="Kale V."/>
            <person name="Holt S."/>
            <person name="Cochrane G."/>
            <person name="Meng A."/>
            <person name="Brown T."/>
            <person name="Cohen L."/>
        </authorList>
    </citation>
    <scope>NUCLEOTIDE SEQUENCE</scope>
    <source>
        <strain evidence="4">OF101</strain>
    </source>
</reference>
<dbReference type="PROSITE" id="PS00139">
    <property type="entry name" value="THIOL_PROTEASE_CYS"/>
    <property type="match status" value="1"/>
</dbReference>
<feature type="domain" description="Peptidase C1A papain C-terminal" evidence="3">
    <location>
        <begin position="63"/>
        <end position="278"/>
    </location>
</feature>
<dbReference type="Gene3D" id="3.90.70.10">
    <property type="entry name" value="Cysteine proteinases"/>
    <property type="match status" value="1"/>
</dbReference>
<dbReference type="GO" id="GO:0006508">
    <property type="term" value="P:proteolysis"/>
    <property type="evidence" value="ECO:0007669"/>
    <property type="project" value="InterPro"/>
</dbReference>
<dbReference type="PRINTS" id="PR00705">
    <property type="entry name" value="PAPAIN"/>
</dbReference>
<keyword evidence="2" id="KW-0865">Zymogen</keyword>
<sequence>MNARASASWKASLNHFADRTDAELRALLGYKRTGAGGHRHGPRPATSFLSLATERRQEAGNRFPEAVDWRKGLESAEYVRAQGDCGSCWAMASAGALEMHAELRNASAARISSDHLLNCVPNPERCGGAGGCDGATAELAFEFAKQQGVLVKRGNAEPMPPSGRCGPPGGLRAFVGGFVRLPPNRGEPLLEALATRGPVVVSVDASDWFPYESGIFDGCSPDAVVNHAVLAVGYEKRAYIIRNSWGAQWGEQGHIRLLRLGGSGDGHCGVDSSPREGVGCAGGPEEVPVCGMCGVLQDTSYPVDVHFVDSEGASSSSA</sequence>
<dbReference type="SUPFAM" id="SSF54001">
    <property type="entry name" value="Cysteine proteinases"/>
    <property type="match status" value="1"/>
</dbReference>
<dbReference type="SMART" id="SM00645">
    <property type="entry name" value="Pept_C1"/>
    <property type="match status" value="1"/>
</dbReference>
<dbReference type="InterPro" id="IPR038765">
    <property type="entry name" value="Papain-like_cys_pep_sf"/>
</dbReference>
<name>A0A7S1SDI8_ALECA</name>
<organism evidence="4">
    <name type="scientific">Alexandrium catenella</name>
    <name type="common">Red tide dinoflagellate</name>
    <name type="synonym">Gonyaulax catenella</name>
    <dbReference type="NCBI Taxonomy" id="2925"/>
    <lineage>
        <taxon>Eukaryota</taxon>
        <taxon>Sar</taxon>
        <taxon>Alveolata</taxon>
        <taxon>Dinophyceae</taxon>
        <taxon>Gonyaulacales</taxon>
        <taxon>Pyrocystaceae</taxon>
        <taxon>Alexandrium</taxon>
    </lineage>
</organism>
<dbReference type="InterPro" id="IPR000169">
    <property type="entry name" value="Pept_cys_AS"/>
</dbReference>
<comment type="similarity">
    <text evidence="1">Belongs to the peptidase C1 family.</text>
</comment>
<dbReference type="AlphaFoldDB" id="A0A7S1SDI8"/>
<evidence type="ECO:0000256" key="2">
    <source>
        <dbReference type="ARBA" id="ARBA00023145"/>
    </source>
</evidence>
<evidence type="ECO:0000256" key="1">
    <source>
        <dbReference type="ARBA" id="ARBA00008455"/>
    </source>
</evidence>